<proteinExistence type="predicted"/>
<evidence type="ECO:0000313" key="1">
    <source>
        <dbReference type="EMBL" id="KAH7041942.1"/>
    </source>
</evidence>
<evidence type="ECO:0000313" key="2">
    <source>
        <dbReference type="Proteomes" id="UP000774617"/>
    </source>
</evidence>
<organism evidence="1 2">
    <name type="scientific">Macrophomina phaseolina</name>
    <dbReference type="NCBI Taxonomy" id="35725"/>
    <lineage>
        <taxon>Eukaryota</taxon>
        <taxon>Fungi</taxon>
        <taxon>Dikarya</taxon>
        <taxon>Ascomycota</taxon>
        <taxon>Pezizomycotina</taxon>
        <taxon>Dothideomycetes</taxon>
        <taxon>Dothideomycetes incertae sedis</taxon>
        <taxon>Botryosphaeriales</taxon>
        <taxon>Botryosphaeriaceae</taxon>
        <taxon>Macrophomina</taxon>
    </lineage>
</organism>
<gene>
    <name evidence="1" type="ORF">B0J12DRAFT_762397</name>
</gene>
<reference evidence="1 2" key="1">
    <citation type="journal article" date="2021" name="Nat. Commun.">
        <title>Genetic determinants of endophytism in the Arabidopsis root mycobiome.</title>
        <authorList>
            <person name="Mesny F."/>
            <person name="Miyauchi S."/>
            <person name="Thiergart T."/>
            <person name="Pickel B."/>
            <person name="Atanasova L."/>
            <person name="Karlsson M."/>
            <person name="Huettel B."/>
            <person name="Barry K.W."/>
            <person name="Haridas S."/>
            <person name="Chen C."/>
            <person name="Bauer D."/>
            <person name="Andreopoulos W."/>
            <person name="Pangilinan J."/>
            <person name="LaButti K."/>
            <person name="Riley R."/>
            <person name="Lipzen A."/>
            <person name="Clum A."/>
            <person name="Drula E."/>
            <person name="Henrissat B."/>
            <person name="Kohler A."/>
            <person name="Grigoriev I.V."/>
            <person name="Martin F.M."/>
            <person name="Hacquard S."/>
        </authorList>
    </citation>
    <scope>NUCLEOTIDE SEQUENCE [LARGE SCALE GENOMIC DNA]</scope>
    <source>
        <strain evidence="1 2">MPI-SDFR-AT-0080</strain>
    </source>
</reference>
<name>A0ABQ8G0Z4_9PEZI</name>
<keyword evidence="2" id="KW-1185">Reference proteome</keyword>
<sequence length="222" mass="24105">MHGSAIEEVLLGSVPVASLLSAFGVLQLFEVYDHMLGCLELSIPLGGIFLISIPLPRGHAVKPVPEISQSDLKPRTLYQYYSRWHPTLGRTALVQASQSAFLTRHPSPSSLERFSNASSSVINPVSLAHILLQTTPANFPHVVRFYRIFLSATASHEADRVAFLTYDDEHHGVAIAARPGVVEREEKAAGMCGTLRARPGDGVRAEEGRGRVEAGAWCRVGV</sequence>
<dbReference type="EMBL" id="JAGTJR010000028">
    <property type="protein sequence ID" value="KAH7041942.1"/>
    <property type="molecule type" value="Genomic_DNA"/>
</dbReference>
<accession>A0ABQ8G0Z4</accession>
<protein>
    <submittedName>
        <fullName evidence="1">Uncharacterized protein</fullName>
    </submittedName>
</protein>
<dbReference type="Proteomes" id="UP000774617">
    <property type="component" value="Unassembled WGS sequence"/>
</dbReference>
<comment type="caution">
    <text evidence="1">The sequence shown here is derived from an EMBL/GenBank/DDBJ whole genome shotgun (WGS) entry which is preliminary data.</text>
</comment>